<proteinExistence type="inferred from homology"/>
<dbReference type="Pfam" id="PF03602">
    <property type="entry name" value="Cons_hypoth95"/>
    <property type="match status" value="1"/>
</dbReference>
<evidence type="ECO:0000256" key="3">
    <source>
        <dbReference type="PIRNR" id="PIRNR004553"/>
    </source>
</evidence>
<dbReference type="PIRSF" id="PIRSF004553">
    <property type="entry name" value="CHP00095"/>
    <property type="match status" value="1"/>
</dbReference>
<dbReference type="EMBL" id="CP092900">
    <property type="protein sequence ID" value="UTC24978.1"/>
    <property type="molecule type" value="Genomic_DNA"/>
</dbReference>
<dbReference type="GO" id="GO:0008168">
    <property type="term" value="F:methyltransferase activity"/>
    <property type="evidence" value="ECO:0007669"/>
    <property type="project" value="UniProtKB-KW"/>
</dbReference>
<dbReference type="GO" id="GO:0032259">
    <property type="term" value="P:methylation"/>
    <property type="evidence" value="ECO:0007669"/>
    <property type="project" value="UniProtKB-KW"/>
</dbReference>
<evidence type="ECO:0000256" key="2">
    <source>
        <dbReference type="ARBA" id="ARBA00022679"/>
    </source>
</evidence>
<keyword evidence="2 3" id="KW-0808">Transferase</keyword>
<comment type="catalytic activity">
    <reaction evidence="3">
        <text>guanosine(966) in 16S rRNA + S-adenosyl-L-methionine = N(2)-methylguanosine(966) in 16S rRNA + S-adenosyl-L-homocysteine + H(+)</text>
        <dbReference type="Rhea" id="RHEA:23548"/>
        <dbReference type="Rhea" id="RHEA-COMP:10211"/>
        <dbReference type="Rhea" id="RHEA-COMP:10212"/>
        <dbReference type="ChEBI" id="CHEBI:15378"/>
        <dbReference type="ChEBI" id="CHEBI:57856"/>
        <dbReference type="ChEBI" id="CHEBI:59789"/>
        <dbReference type="ChEBI" id="CHEBI:74269"/>
        <dbReference type="ChEBI" id="CHEBI:74481"/>
        <dbReference type="EC" id="2.1.1.171"/>
    </reaction>
</comment>
<sequence>MEKSQLKINGGRYHNRKITCYVSDEMRPTGVRVRTVLFDWIRDILPGAHCLDLFSGSGILAFTALSWGASSAHCIDLDASNCQMIASEAKRIGAEHLKTECLKLPAPIMGDYDVCFIDPPFSDEGLCLELLNLCCSSFSNKTFIYFEWKSVITDNRFQVIKHKKVSNVYMHLLRVI</sequence>
<dbReference type="SUPFAM" id="SSF53335">
    <property type="entry name" value="S-adenosyl-L-methionine-dependent methyltransferases"/>
    <property type="match status" value="1"/>
</dbReference>
<dbReference type="CDD" id="cd02440">
    <property type="entry name" value="AdoMet_MTases"/>
    <property type="match status" value="1"/>
</dbReference>
<dbReference type="PANTHER" id="PTHR43542:SF1">
    <property type="entry name" value="METHYLTRANSFERASE"/>
    <property type="match status" value="1"/>
</dbReference>
<evidence type="ECO:0000313" key="4">
    <source>
        <dbReference type="EMBL" id="UTC24978.1"/>
    </source>
</evidence>
<name>A0ABY5DKG1_9GAMM</name>
<dbReference type="InterPro" id="IPR004398">
    <property type="entry name" value="RNA_MeTrfase_RsmD"/>
</dbReference>
<organism evidence="4 5">
    <name type="scientific">Candidatus Comchoanobacter bicostacola</name>
    <dbReference type="NCBI Taxonomy" id="2919598"/>
    <lineage>
        <taxon>Bacteria</taxon>
        <taxon>Pseudomonadati</taxon>
        <taxon>Pseudomonadota</taxon>
        <taxon>Gammaproteobacteria</taxon>
        <taxon>Candidatus Comchoanobacterales</taxon>
        <taxon>Candidatus Comchoanobacteraceae</taxon>
        <taxon>Candidatus Comchoanobacter</taxon>
    </lineage>
</organism>
<dbReference type="PANTHER" id="PTHR43542">
    <property type="entry name" value="METHYLTRANSFERASE"/>
    <property type="match status" value="1"/>
</dbReference>
<dbReference type="RefSeq" id="WP_258568767.1">
    <property type="nucleotide sequence ID" value="NZ_CP092900.1"/>
</dbReference>
<accession>A0ABY5DKG1</accession>
<keyword evidence="3" id="KW-0949">S-adenosyl-L-methionine</keyword>
<comment type="function">
    <text evidence="3">Specifically methylates the guanine in position 966 of 16S rRNA in the assembled 30S particle.</text>
</comment>
<reference evidence="4 5" key="1">
    <citation type="journal article" date="2022" name="Nat. Microbiol.">
        <title>The microbiome of a bacterivorous marine choanoflagellate contains a resource-demanding obligate bacterial associate.</title>
        <authorList>
            <person name="Needham D.M."/>
            <person name="Poirier C."/>
            <person name="Bachy C."/>
            <person name="George E.E."/>
            <person name="Wilken S."/>
            <person name="Yung C.C.M."/>
            <person name="Limardo A.J."/>
            <person name="Morando M."/>
            <person name="Sudek L."/>
            <person name="Malmstrom R.R."/>
            <person name="Keeling P.J."/>
            <person name="Santoro A.E."/>
            <person name="Worden A.Z."/>
        </authorList>
    </citation>
    <scope>NUCLEOTIDE SEQUENCE [LARGE SCALE GENOMIC DNA]</scope>
    <source>
        <strain evidence="4 5">Comchoano-1</strain>
    </source>
</reference>
<keyword evidence="3" id="KW-0698">rRNA processing</keyword>
<dbReference type="Gene3D" id="3.40.50.150">
    <property type="entry name" value="Vaccinia Virus protein VP39"/>
    <property type="match status" value="1"/>
</dbReference>
<keyword evidence="5" id="KW-1185">Reference proteome</keyword>
<evidence type="ECO:0000256" key="1">
    <source>
        <dbReference type="ARBA" id="ARBA00022603"/>
    </source>
</evidence>
<evidence type="ECO:0000313" key="5">
    <source>
        <dbReference type="Proteomes" id="UP001055955"/>
    </source>
</evidence>
<dbReference type="Proteomes" id="UP001055955">
    <property type="component" value="Chromosome"/>
</dbReference>
<dbReference type="EC" id="2.1.1.171" evidence="3"/>
<keyword evidence="1 3" id="KW-0489">Methyltransferase</keyword>
<dbReference type="InterPro" id="IPR029063">
    <property type="entry name" value="SAM-dependent_MTases_sf"/>
</dbReference>
<protein>
    <recommendedName>
        <fullName evidence="3">Ribosomal RNA small subunit methyltransferase D</fullName>
        <ecNumber evidence="3">2.1.1.171</ecNumber>
    </recommendedName>
</protein>
<comment type="similarity">
    <text evidence="3">Belongs to the methyltransferase superfamily. RsmD family.</text>
</comment>
<gene>
    <name evidence="4" type="ORF">MMH89_02315</name>
</gene>